<name>A0A1R3IWU2_COCAP</name>
<evidence type="ECO:0000313" key="1">
    <source>
        <dbReference type="EMBL" id="OMO87049.1"/>
    </source>
</evidence>
<sequence length="20" mass="2219">MVHRACPLCKKPEVPDPRAA</sequence>
<feature type="non-terminal residue" evidence="1">
    <location>
        <position position="20"/>
    </location>
</feature>
<dbReference type="Gramene" id="OMO87049">
    <property type="protein sequence ID" value="OMO87049"/>
    <property type="gene ID" value="CCACVL1_09289"/>
</dbReference>
<gene>
    <name evidence="1" type="ORF">CCACVL1_09289</name>
</gene>
<dbReference type="EMBL" id="AWWV01009324">
    <property type="protein sequence ID" value="OMO87049.1"/>
    <property type="molecule type" value="Genomic_DNA"/>
</dbReference>
<reference evidence="1 2" key="1">
    <citation type="submission" date="2013-09" db="EMBL/GenBank/DDBJ databases">
        <title>Corchorus capsularis genome sequencing.</title>
        <authorList>
            <person name="Alam M."/>
            <person name="Haque M.S."/>
            <person name="Islam M.S."/>
            <person name="Emdad E.M."/>
            <person name="Islam M.M."/>
            <person name="Ahmed B."/>
            <person name="Halim A."/>
            <person name="Hossen Q.M.M."/>
            <person name="Hossain M.Z."/>
            <person name="Ahmed R."/>
            <person name="Khan M.M."/>
            <person name="Islam R."/>
            <person name="Rashid M.M."/>
            <person name="Khan S.A."/>
            <person name="Rahman M.S."/>
            <person name="Alam M."/>
        </authorList>
    </citation>
    <scope>NUCLEOTIDE SEQUENCE [LARGE SCALE GENOMIC DNA]</scope>
    <source>
        <strain evidence="2">cv. CVL-1</strain>
        <tissue evidence="1">Whole seedling</tissue>
    </source>
</reference>
<dbReference type="Proteomes" id="UP000188268">
    <property type="component" value="Unassembled WGS sequence"/>
</dbReference>
<comment type="caution">
    <text evidence="1">The sequence shown here is derived from an EMBL/GenBank/DDBJ whole genome shotgun (WGS) entry which is preliminary data.</text>
</comment>
<organism evidence="1 2">
    <name type="scientific">Corchorus capsularis</name>
    <name type="common">Jute</name>
    <dbReference type="NCBI Taxonomy" id="210143"/>
    <lineage>
        <taxon>Eukaryota</taxon>
        <taxon>Viridiplantae</taxon>
        <taxon>Streptophyta</taxon>
        <taxon>Embryophyta</taxon>
        <taxon>Tracheophyta</taxon>
        <taxon>Spermatophyta</taxon>
        <taxon>Magnoliopsida</taxon>
        <taxon>eudicotyledons</taxon>
        <taxon>Gunneridae</taxon>
        <taxon>Pentapetalae</taxon>
        <taxon>rosids</taxon>
        <taxon>malvids</taxon>
        <taxon>Malvales</taxon>
        <taxon>Malvaceae</taxon>
        <taxon>Grewioideae</taxon>
        <taxon>Apeibeae</taxon>
        <taxon>Corchorus</taxon>
    </lineage>
</organism>
<proteinExistence type="predicted"/>
<dbReference type="AlphaFoldDB" id="A0A1R3IWU2"/>
<accession>A0A1R3IWU2</accession>
<evidence type="ECO:0000313" key="2">
    <source>
        <dbReference type="Proteomes" id="UP000188268"/>
    </source>
</evidence>
<keyword evidence="2" id="KW-1185">Reference proteome</keyword>
<protein>
    <submittedName>
        <fullName evidence="1">Uncharacterized protein</fullName>
    </submittedName>
</protein>